<gene>
    <name evidence="6" type="ORF">H1W37_08425</name>
</gene>
<evidence type="ECO:0000313" key="6">
    <source>
        <dbReference type="EMBL" id="MBA4611671.1"/>
    </source>
</evidence>
<keyword evidence="7" id="KW-1185">Reference proteome</keyword>
<protein>
    <submittedName>
        <fullName evidence="6">TetR/AcrR family transcriptional regulator</fullName>
    </submittedName>
</protein>
<dbReference type="Pfam" id="PF17937">
    <property type="entry name" value="TetR_C_28"/>
    <property type="match status" value="1"/>
</dbReference>
<dbReference type="PRINTS" id="PR00455">
    <property type="entry name" value="HTHTETR"/>
</dbReference>
<evidence type="ECO:0000259" key="5">
    <source>
        <dbReference type="PROSITE" id="PS50977"/>
    </source>
</evidence>
<dbReference type="InterPro" id="IPR050109">
    <property type="entry name" value="HTH-type_TetR-like_transc_reg"/>
</dbReference>
<dbReference type="EMBL" id="JACEON010000006">
    <property type="protein sequence ID" value="MBA4611671.1"/>
    <property type="molecule type" value="Genomic_DNA"/>
</dbReference>
<dbReference type="GO" id="GO:0003700">
    <property type="term" value="F:DNA-binding transcription factor activity"/>
    <property type="evidence" value="ECO:0007669"/>
    <property type="project" value="TreeGrafter"/>
</dbReference>
<evidence type="ECO:0000256" key="4">
    <source>
        <dbReference type="PROSITE-ProRule" id="PRU00335"/>
    </source>
</evidence>
<dbReference type="Proteomes" id="UP000559404">
    <property type="component" value="Unassembled WGS sequence"/>
</dbReference>
<dbReference type="Pfam" id="PF00440">
    <property type="entry name" value="TetR_N"/>
    <property type="match status" value="1"/>
</dbReference>
<dbReference type="InterPro" id="IPR041479">
    <property type="entry name" value="TetR_CgmR_C"/>
</dbReference>
<dbReference type="Gene3D" id="1.10.357.10">
    <property type="entry name" value="Tetracycline Repressor, domain 2"/>
    <property type="match status" value="1"/>
</dbReference>
<reference evidence="6 7" key="1">
    <citation type="submission" date="2020-07" db="EMBL/GenBank/DDBJ databases">
        <authorList>
            <person name="Li M."/>
        </authorList>
    </citation>
    <scope>NUCLEOTIDE SEQUENCE [LARGE SCALE GENOMIC DNA]</scope>
    <source>
        <strain evidence="6 7">DSM 23284</strain>
    </source>
</reference>
<name>A0A838XRI9_9HYPH</name>
<dbReference type="InterPro" id="IPR009057">
    <property type="entry name" value="Homeodomain-like_sf"/>
</dbReference>
<keyword evidence="3" id="KW-0804">Transcription</keyword>
<proteinExistence type="predicted"/>
<sequence length="207" mass="22789">MARTTQKKQGATKRGAETRTRIVEAAIEVVAEQGARKFSLDAVAQKAGISKGGLLYNFPTKAALMTAMVARHVDGFSRHFQEERERFASEGHPDPLMRGYLETFRFHLCRKSRPPSGFLAAIAEAPELLDPVREQNAKLMQTIREGCKDPGFAMMTFLTLEGIRHARLFDVDEMSDAETLAVIDRLIALTDRGSVGDTGARTAPQPG</sequence>
<dbReference type="PANTHER" id="PTHR30055:SF234">
    <property type="entry name" value="HTH-TYPE TRANSCRIPTIONAL REGULATOR BETI"/>
    <property type="match status" value="1"/>
</dbReference>
<reference evidence="6 7" key="2">
    <citation type="submission" date="2020-08" db="EMBL/GenBank/DDBJ databases">
        <title>Stappia taiwanensis sp. nov., isolated from a coastal thermal spring.</title>
        <authorList>
            <person name="Kampfer P."/>
        </authorList>
    </citation>
    <scope>NUCLEOTIDE SEQUENCE [LARGE SCALE GENOMIC DNA]</scope>
    <source>
        <strain evidence="6 7">DSM 23284</strain>
    </source>
</reference>
<dbReference type="RefSeq" id="WP_181759869.1">
    <property type="nucleotide sequence ID" value="NZ_BMCR01000005.1"/>
</dbReference>
<evidence type="ECO:0000256" key="1">
    <source>
        <dbReference type="ARBA" id="ARBA00023015"/>
    </source>
</evidence>
<keyword evidence="2 4" id="KW-0238">DNA-binding</keyword>
<comment type="caution">
    <text evidence="6">The sequence shown here is derived from an EMBL/GenBank/DDBJ whole genome shotgun (WGS) entry which is preliminary data.</text>
</comment>
<evidence type="ECO:0000313" key="7">
    <source>
        <dbReference type="Proteomes" id="UP000559404"/>
    </source>
</evidence>
<dbReference type="GO" id="GO:0000976">
    <property type="term" value="F:transcription cis-regulatory region binding"/>
    <property type="evidence" value="ECO:0007669"/>
    <property type="project" value="TreeGrafter"/>
</dbReference>
<keyword evidence="1" id="KW-0805">Transcription regulation</keyword>
<feature type="domain" description="HTH tetR-type" evidence="5">
    <location>
        <begin position="16"/>
        <end position="76"/>
    </location>
</feature>
<dbReference type="PANTHER" id="PTHR30055">
    <property type="entry name" value="HTH-TYPE TRANSCRIPTIONAL REGULATOR RUTR"/>
    <property type="match status" value="1"/>
</dbReference>
<feature type="DNA-binding region" description="H-T-H motif" evidence="4">
    <location>
        <begin position="39"/>
        <end position="58"/>
    </location>
</feature>
<dbReference type="InterPro" id="IPR001647">
    <property type="entry name" value="HTH_TetR"/>
</dbReference>
<organism evidence="6 7">
    <name type="scientific">Stappia taiwanensis</name>
    <dbReference type="NCBI Taxonomy" id="992267"/>
    <lineage>
        <taxon>Bacteria</taxon>
        <taxon>Pseudomonadati</taxon>
        <taxon>Pseudomonadota</taxon>
        <taxon>Alphaproteobacteria</taxon>
        <taxon>Hyphomicrobiales</taxon>
        <taxon>Stappiaceae</taxon>
        <taxon>Stappia</taxon>
    </lineage>
</organism>
<dbReference type="PROSITE" id="PS50977">
    <property type="entry name" value="HTH_TETR_2"/>
    <property type="match status" value="1"/>
</dbReference>
<evidence type="ECO:0000256" key="2">
    <source>
        <dbReference type="ARBA" id="ARBA00023125"/>
    </source>
</evidence>
<dbReference type="SUPFAM" id="SSF46689">
    <property type="entry name" value="Homeodomain-like"/>
    <property type="match status" value="1"/>
</dbReference>
<evidence type="ECO:0000256" key="3">
    <source>
        <dbReference type="ARBA" id="ARBA00023163"/>
    </source>
</evidence>
<dbReference type="AlphaFoldDB" id="A0A838XRI9"/>
<accession>A0A838XRI9</accession>